<dbReference type="GO" id="GO:0005886">
    <property type="term" value="C:plasma membrane"/>
    <property type="evidence" value="ECO:0007669"/>
    <property type="project" value="UniProtKB-SubCell"/>
</dbReference>
<dbReference type="Gene3D" id="2.120.10.30">
    <property type="entry name" value="TolB, C-terminal domain"/>
    <property type="match status" value="1"/>
</dbReference>
<proteinExistence type="predicted"/>
<keyword evidence="2" id="KW-1003">Cell membrane</keyword>
<evidence type="ECO:0000256" key="2">
    <source>
        <dbReference type="ARBA" id="ARBA00022475"/>
    </source>
</evidence>
<dbReference type="Proteomes" id="UP000663828">
    <property type="component" value="Unassembled WGS sequence"/>
</dbReference>
<keyword evidence="5 6" id="KW-0472">Membrane</keyword>
<keyword evidence="9" id="KW-1185">Reference proteome</keyword>
<keyword evidence="3 6" id="KW-0812">Transmembrane</keyword>
<feature type="transmembrane region" description="Helical" evidence="6">
    <location>
        <begin position="248"/>
        <end position="271"/>
    </location>
</feature>
<gene>
    <name evidence="7" type="ORF">EDS130_LOCUS15929</name>
    <name evidence="8" type="ORF">XAT740_LOCUS21751</name>
</gene>
<evidence type="ECO:0000256" key="1">
    <source>
        <dbReference type="ARBA" id="ARBA00004651"/>
    </source>
</evidence>
<protein>
    <recommendedName>
        <fullName evidence="10">YihY/virulence factor BrkB family protein</fullName>
    </recommendedName>
</protein>
<evidence type="ECO:0000313" key="9">
    <source>
        <dbReference type="Proteomes" id="UP000663828"/>
    </source>
</evidence>
<evidence type="ECO:0008006" key="10">
    <source>
        <dbReference type="Google" id="ProtNLM"/>
    </source>
</evidence>
<feature type="transmembrane region" description="Helical" evidence="6">
    <location>
        <begin position="35"/>
        <end position="58"/>
    </location>
</feature>
<feature type="transmembrane region" description="Helical" evidence="6">
    <location>
        <begin position="142"/>
        <end position="162"/>
    </location>
</feature>
<organism evidence="8 9">
    <name type="scientific">Adineta ricciae</name>
    <name type="common">Rotifer</name>
    <dbReference type="NCBI Taxonomy" id="249248"/>
    <lineage>
        <taxon>Eukaryota</taxon>
        <taxon>Metazoa</taxon>
        <taxon>Spiralia</taxon>
        <taxon>Gnathifera</taxon>
        <taxon>Rotifera</taxon>
        <taxon>Eurotatoria</taxon>
        <taxon>Bdelloidea</taxon>
        <taxon>Adinetida</taxon>
        <taxon>Adinetidae</taxon>
        <taxon>Adineta</taxon>
    </lineage>
</organism>
<dbReference type="Pfam" id="PF03631">
    <property type="entry name" value="Virul_fac_BrkB"/>
    <property type="match status" value="1"/>
</dbReference>
<name>A0A814TT72_ADIRI</name>
<reference evidence="8" key="1">
    <citation type="submission" date="2021-02" db="EMBL/GenBank/DDBJ databases">
        <authorList>
            <person name="Nowell W R."/>
        </authorList>
    </citation>
    <scope>NUCLEOTIDE SEQUENCE</scope>
</reference>
<evidence type="ECO:0000313" key="7">
    <source>
        <dbReference type="EMBL" id="CAF1021670.1"/>
    </source>
</evidence>
<dbReference type="AlphaFoldDB" id="A0A814TT72"/>
<dbReference type="EMBL" id="CAJNOR010001570">
    <property type="protein sequence ID" value="CAF1165948.1"/>
    <property type="molecule type" value="Genomic_DNA"/>
</dbReference>
<evidence type="ECO:0000256" key="3">
    <source>
        <dbReference type="ARBA" id="ARBA00022692"/>
    </source>
</evidence>
<dbReference type="InterPro" id="IPR011042">
    <property type="entry name" value="6-blade_b-propeller_TolB-like"/>
</dbReference>
<evidence type="ECO:0000313" key="8">
    <source>
        <dbReference type="EMBL" id="CAF1165948.1"/>
    </source>
</evidence>
<comment type="subcellular location">
    <subcellularLocation>
        <location evidence="1">Cell membrane</location>
        <topology evidence="1">Multi-pass membrane protein</topology>
    </subcellularLocation>
</comment>
<dbReference type="PANTHER" id="PTHR30213">
    <property type="entry name" value="INNER MEMBRANE PROTEIN YHJD"/>
    <property type="match status" value="1"/>
</dbReference>
<dbReference type="EMBL" id="CAJNOJ010000068">
    <property type="protein sequence ID" value="CAF1021670.1"/>
    <property type="molecule type" value="Genomic_DNA"/>
</dbReference>
<feature type="transmembrane region" description="Helical" evidence="6">
    <location>
        <begin position="101"/>
        <end position="121"/>
    </location>
</feature>
<comment type="caution">
    <text evidence="8">The sequence shown here is derived from an EMBL/GenBank/DDBJ whole genome shotgun (WGS) entry which is preliminary data.</text>
</comment>
<accession>A0A814TT72</accession>
<dbReference type="InterPro" id="IPR017039">
    <property type="entry name" value="Virul_fac_BrkB"/>
</dbReference>
<feature type="transmembrane region" description="Helical" evidence="6">
    <location>
        <begin position="217"/>
        <end position="236"/>
    </location>
</feature>
<dbReference type="Proteomes" id="UP000663852">
    <property type="component" value="Unassembled WGS sequence"/>
</dbReference>
<feature type="transmembrane region" description="Helical" evidence="6">
    <location>
        <begin position="182"/>
        <end position="205"/>
    </location>
</feature>
<evidence type="ECO:0000256" key="5">
    <source>
        <dbReference type="ARBA" id="ARBA00023136"/>
    </source>
</evidence>
<evidence type="ECO:0000256" key="4">
    <source>
        <dbReference type="ARBA" id="ARBA00022989"/>
    </source>
</evidence>
<keyword evidence="4 6" id="KW-1133">Transmembrane helix</keyword>
<evidence type="ECO:0000256" key="6">
    <source>
        <dbReference type="SAM" id="Phobius"/>
    </source>
</evidence>
<sequence length="484" mass="54080">MIEDTVQRTKHRTKPIRQLLKKFLHDWSLDLASMLAYNLLVAILPIAIIVFGLLGLILRNSPEHQDDLKNKIIQSFPTDNTTQGGIKQIVDLAFNQLSNDAGLIFVIGILLAMFGSSRLFIAIDQSMTIIYRLPERSFFRQNLMALGTLFLLIIVIVLMLTASSVPTAVMNSVSSGGARFGVFLAGIALSSSIAFALFEIIYWLVPNKKMSFKTTWRGALTAAVTIEIFIILFPLYVRQFMSNYAGQIGFAVILILFFYYFAIILIIGAQINAYYVEHYKPLPDPLGTYLSKLYGEHTSTTVDDHTEQNRHGCFCRTDGSALNQFITTGCHFLSIDSHHNIYFAHYFDNRVIDFSLNVYVVENTIIQVTKWAPNTAMSTLLAGSTTLLDTLLIRSFTTTVDSSNGTIVAGNFGSPRLSPTQFSSTTDITHDQWSNIYVADFENSRVELFCSRRTTGITIVRISTGGSSLSMGYHVRKILQTLKS</sequence>
<dbReference type="PANTHER" id="PTHR30213:SF1">
    <property type="entry name" value="INNER MEMBRANE PROTEIN YHJD"/>
    <property type="match status" value="1"/>
</dbReference>